<dbReference type="Pfam" id="PF18029">
    <property type="entry name" value="Glyoxalase_6"/>
    <property type="match status" value="1"/>
</dbReference>
<dbReference type="Gene3D" id="3.10.180.10">
    <property type="entry name" value="2,3-Dihydroxybiphenyl 1,2-Dioxygenase, domain 1"/>
    <property type="match status" value="1"/>
</dbReference>
<keyword evidence="2" id="KW-0456">Lyase</keyword>
<keyword evidence="3" id="KW-1185">Reference proteome</keyword>
<dbReference type="SUPFAM" id="SSF54593">
    <property type="entry name" value="Glyoxalase/Bleomycin resistance protein/Dihydroxybiphenyl dioxygenase"/>
    <property type="match status" value="1"/>
</dbReference>
<dbReference type="InterPro" id="IPR041581">
    <property type="entry name" value="Glyoxalase_6"/>
</dbReference>
<proteinExistence type="predicted"/>
<reference evidence="2 3" key="1">
    <citation type="journal article" date="2015" name="Stand. Genomic Sci.">
        <title>Genomic Encyclopedia of Bacterial and Archaeal Type Strains, Phase III: the genomes of soil and plant-associated and newly described type strains.</title>
        <authorList>
            <person name="Whitman W.B."/>
            <person name="Woyke T."/>
            <person name="Klenk H.P."/>
            <person name="Zhou Y."/>
            <person name="Lilburn T.G."/>
            <person name="Beck B.J."/>
            <person name="De Vos P."/>
            <person name="Vandamme P."/>
            <person name="Eisen J.A."/>
            <person name="Garrity G."/>
            <person name="Hugenholtz P."/>
            <person name="Kyrpides N.C."/>
        </authorList>
    </citation>
    <scope>NUCLEOTIDE SEQUENCE [LARGE SCALE GENOMIC DNA]</scope>
    <source>
        <strain evidence="2 3">CGMCC 1.6858</strain>
    </source>
</reference>
<protein>
    <submittedName>
        <fullName evidence="2">Lactoylglutathione lyase</fullName>
    </submittedName>
</protein>
<sequence length="118" mass="12745">MTWSTGSPSIPRHSACICNVGYVAELGGAAVPVYLLQKAAGSETAGQVRHYRQHWTPIHLDLVVDDLDAALARVLAAGATLEGTVQRSAFRELATVRDPFGHGLCLLRFLSEPYRDGE</sequence>
<dbReference type="AlphaFoldDB" id="A0A562QLB7"/>
<accession>A0A562QLB7</accession>
<feature type="domain" description="Glyoxalase-like" evidence="1">
    <location>
        <begin position="36"/>
        <end position="107"/>
    </location>
</feature>
<evidence type="ECO:0000313" key="2">
    <source>
        <dbReference type="EMBL" id="TWI57578.1"/>
    </source>
</evidence>
<dbReference type="InterPro" id="IPR029068">
    <property type="entry name" value="Glyas_Bleomycin-R_OHBP_Dase"/>
</dbReference>
<gene>
    <name evidence="2" type="ORF">IQ22_00795</name>
</gene>
<dbReference type="EMBL" id="VLKY01000002">
    <property type="protein sequence ID" value="TWI57578.1"/>
    <property type="molecule type" value="Genomic_DNA"/>
</dbReference>
<dbReference type="GO" id="GO:0016829">
    <property type="term" value="F:lyase activity"/>
    <property type="evidence" value="ECO:0007669"/>
    <property type="project" value="UniProtKB-KW"/>
</dbReference>
<comment type="caution">
    <text evidence="2">The sequence shown here is derived from an EMBL/GenBank/DDBJ whole genome shotgun (WGS) entry which is preliminary data.</text>
</comment>
<organism evidence="2 3">
    <name type="scientific">Pseudomonas duriflava</name>
    <dbReference type="NCBI Taxonomy" id="459528"/>
    <lineage>
        <taxon>Bacteria</taxon>
        <taxon>Pseudomonadati</taxon>
        <taxon>Pseudomonadota</taxon>
        <taxon>Gammaproteobacteria</taxon>
        <taxon>Pseudomonadales</taxon>
        <taxon>Pseudomonadaceae</taxon>
        <taxon>Pseudomonas</taxon>
    </lineage>
</organism>
<name>A0A562QLB7_9PSED</name>
<dbReference type="Proteomes" id="UP000316905">
    <property type="component" value="Unassembled WGS sequence"/>
</dbReference>
<evidence type="ECO:0000259" key="1">
    <source>
        <dbReference type="Pfam" id="PF18029"/>
    </source>
</evidence>
<evidence type="ECO:0000313" key="3">
    <source>
        <dbReference type="Proteomes" id="UP000316905"/>
    </source>
</evidence>